<gene>
    <name evidence="1" type="ORF">MML48_7g00021502</name>
</gene>
<dbReference type="Proteomes" id="UP001056778">
    <property type="component" value="Chromosome 7"/>
</dbReference>
<keyword evidence="2" id="KW-1185">Reference proteome</keyword>
<comment type="caution">
    <text evidence="1">The sequence shown here is derived from an EMBL/GenBank/DDBJ whole genome shotgun (WGS) entry which is preliminary data.</text>
</comment>
<protein>
    <submittedName>
        <fullName evidence="1">Molybdopterin cofactor sulfurase mosc</fullName>
    </submittedName>
</protein>
<organism evidence="1 2">
    <name type="scientific">Holotrichia oblita</name>
    <name type="common">Chafer beetle</name>
    <dbReference type="NCBI Taxonomy" id="644536"/>
    <lineage>
        <taxon>Eukaryota</taxon>
        <taxon>Metazoa</taxon>
        <taxon>Ecdysozoa</taxon>
        <taxon>Arthropoda</taxon>
        <taxon>Hexapoda</taxon>
        <taxon>Insecta</taxon>
        <taxon>Pterygota</taxon>
        <taxon>Neoptera</taxon>
        <taxon>Endopterygota</taxon>
        <taxon>Coleoptera</taxon>
        <taxon>Polyphaga</taxon>
        <taxon>Scarabaeiformia</taxon>
        <taxon>Scarabaeidae</taxon>
        <taxon>Melolonthinae</taxon>
        <taxon>Holotrichia</taxon>
    </lineage>
</organism>
<reference evidence="1" key="1">
    <citation type="submission" date="2022-04" db="EMBL/GenBank/DDBJ databases">
        <title>Chromosome-scale genome assembly of Holotrichia oblita Faldermann.</title>
        <authorList>
            <person name="Rongchong L."/>
        </authorList>
    </citation>
    <scope>NUCLEOTIDE SEQUENCE</scope>
    <source>
        <strain evidence="1">81SQS9</strain>
    </source>
</reference>
<evidence type="ECO:0000313" key="2">
    <source>
        <dbReference type="Proteomes" id="UP001056778"/>
    </source>
</evidence>
<dbReference type="EMBL" id="CM043021">
    <property type="protein sequence ID" value="KAI4457576.1"/>
    <property type="molecule type" value="Genomic_DNA"/>
</dbReference>
<name>A0ACB9SUR7_HOLOL</name>
<sequence>MQKYKQIYTKEQEIQISAEFTRMRDICYLEHAGATLYSEKQMSQIFRDLSSNIYANPHAKSTTSKLTEDSIDQIRFQILNHFNTNSDEYSVIFTNGATGALKIVSESFNYNKGCFAYLQDNHTSVLGMRNNASNIKMLEHNQAFDLLNSDSINIISDNTENSLFVYPAQCNFSGTKYPLHWIDKVQRGSLNTMYKSGRWYCFLDAAGYVATNYLDLTKYKPDFVCVSFYKIFGYPTGLGALLVKNTSSDILIKKYYGGGTVFMALSTDNVAIPRAILHERFEDGTISFLDILALKHGFMTLKRLKLDMNLISQHTFSLAKYVFNQLLLLHHWNGQPVAILYHDTTFENRDHQGGVVNFNLQRSNGQFIGYAEVLHIANLFGVQLRTGCFCNPGSCQRHLKLSTNDVIKQYEKGHVCGDQNDLIDGTPTGSVRISFGYMSTKKDADNFLKVIEDCFVETPCLRKIPDNFKIMTGNYNKKFSSSSNYNKEVETEVKIDKKVINSRSTSENSDHDNLATNTITITGTLDNIFIYPIKSCGAFKIENNWRLVPTGLEYDREWLIVNASGVCLTQKSNANLCKIKPYINLENDELELRFENLQKISIPLSSRESLKLKIFPCHSKVCGDPIIGWDCGQEVADWLSTVLNETGLRLLKQSSSDANIRTKNIKGELVKLSLANQAQFLLINKSSIEWLKNYLIDDNPKGTIDDLIDRFRANFVVNFDKPFIENDLRDMKVSQLSFRASGKCNRCQIICINQDTGEKSVDLLRILSKEFQGKISFGMYLKQDDSNEDNVISVKSKVIATANVI</sequence>
<evidence type="ECO:0000313" key="1">
    <source>
        <dbReference type="EMBL" id="KAI4457576.1"/>
    </source>
</evidence>
<proteinExistence type="predicted"/>
<accession>A0ACB9SUR7</accession>